<gene>
    <name evidence="1" type="ORF">S03H2_02316</name>
</gene>
<proteinExistence type="predicted"/>
<dbReference type="AlphaFoldDB" id="X1FV03"/>
<accession>X1FV03</accession>
<organism evidence="1">
    <name type="scientific">marine sediment metagenome</name>
    <dbReference type="NCBI Taxonomy" id="412755"/>
    <lineage>
        <taxon>unclassified sequences</taxon>
        <taxon>metagenomes</taxon>
        <taxon>ecological metagenomes</taxon>
    </lineage>
</organism>
<sequence>MTNNIANTKEMSNVANTEAIKIATALMRPQIDNHRGIGEISGSR</sequence>
<protein>
    <submittedName>
        <fullName evidence="1">Uncharacterized protein</fullName>
    </submittedName>
</protein>
<reference evidence="1" key="1">
    <citation type="journal article" date="2014" name="Front. Microbiol.">
        <title>High frequency of phylogenetically diverse reductive dehalogenase-homologous genes in deep subseafloor sedimentary metagenomes.</title>
        <authorList>
            <person name="Kawai M."/>
            <person name="Futagami T."/>
            <person name="Toyoda A."/>
            <person name="Takaki Y."/>
            <person name="Nishi S."/>
            <person name="Hori S."/>
            <person name="Arai W."/>
            <person name="Tsubouchi T."/>
            <person name="Morono Y."/>
            <person name="Uchiyama I."/>
            <person name="Ito T."/>
            <person name="Fujiyama A."/>
            <person name="Inagaki F."/>
            <person name="Takami H."/>
        </authorList>
    </citation>
    <scope>NUCLEOTIDE SEQUENCE</scope>
    <source>
        <strain evidence="1">Expedition CK06-06</strain>
    </source>
</reference>
<evidence type="ECO:0000313" key="1">
    <source>
        <dbReference type="EMBL" id="GAH24603.1"/>
    </source>
</evidence>
<dbReference type="EMBL" id="BARU01000759">
    <property type="protein sequence ID" value="GAH24603.1"/>
    <property type="molecule type" value="Genomic_DNA"/>
</dbReference>
<comment type="caution">
    <text evidence="1">The sequence shown here is derived from an EMBL/GenBank/DDBJ whole genome shotgun (WGS) entry which is preliminary data.</text>
</comment>
<name>X1FV03_9ZZZZ</name>